<sequence>MTSARQSSHRLTKITQHVRLDIDSVSAHGHVNCHFPTPCLKFWENHPFFRRLYLGFAGRSSSPITPVAAGTVEDGEKSAKIESPAAARLPPAAIADHPTTCLAVEAEPGPIGGGTCPGAARGAAAGSCAFLS</sequence>
<feature type="region of interest" description="Disordered" evidence="1">
    <location>
        <begin position="67"/>
        <end position="89"/>
    </location>
</feature>
<dbReference type="AlphaFoldDB" id="A0AA39YQQ7"/>
<accession>A0AA39YQQ7</accession>
<dbReference type="EMBL" id="JAULSV010000001">
    <property type="protein sequence ID" value="KAK0656909.1"/>
    <property type="molecule type" value="Genomic_DNA"/>
</dbReference>
<gene>
    <name evidence="2" type="ORF">B0T16DRAFT_48855</name>
</gene>
<name>A0AA39YQQ7_9PEZI</name>
<reference evidence="2" key="1">
    <citation type="submission" date="2023-06" db="EMBL/GenBank/DDBJ databases">
        <title>Genome-scale phylogeny and comparative genomics of the fungal order Sordariales.</title>
        <authorList>
            <consortium name="Lawrence Berkeley National Laboratory"/>
            <person name="Hensen N."/>
            <person name="Bonometti L."/>
            <person name="Westerberg I."/>
            <person name="Brannstrom I.O."/>
            <person name="Guillou S."/>
            <person name="Cros-Aarteil S."/>
            <person name="Calhoun S."/>
            <person name="Haridas S."/>
            <person name="Kuo A."/>
            <person name="Mondo S."/>
            <person name="Pangilinan J."/>
            <person name="Riley R."/>
            <person name="Labutti K."/>
            <person name="Andreopoulos B."/>
            <person name="Lipzen A."/>
            <person name="Chen C."/>
            <person name="Yanf M."/>
            <person name="Daum C."/>
            <person name="Ng V."/>
            <person name="Clum A."/>
            <person name="Steindorff A."/>
            <person name="Ohm R."/>
            <person name="Martin F."/>
            <person name="Silar P."/>
            <person name="Natvig D."/>
            <person name="Lalanne C."/>
            <person name="Gautier V."/>
            <person name="Ament-Velasquez S.L."/>
            <person name="Kruys A."/>
            <person name="Hutchinson M.I."/>
            <person name="Powell A.J."/>
            <person name="Barry K."/>
            <person name="Miller A.N."/>
            <person name="Grigoriev I.V."/>
            <person name="Debuchy R."/>
            <person name="Gladieux P."/>
            <person name="Thoren M.H."/>
            <person name="Johannesson H."/>
        </authorList>
    </citation>
    <scope>NUCLEOTIDE SEQUENCE</scope>
    <source>
        <strain evidence="2">SMH2532-1</strain>
    </source>
</reference>
<proteinExistence type="predicted"/>
<dbReference type="Proteomes" id="UP001174936">
    <property type="component" value="Unassembled WGS sequence"/>
</dbReference>
<comment type="caution">
    <text evidence="2">The sequence shown here is derived from an EMBL/GenBank/DDBJ whole genome shotgun (WGS) entry which is preliminary data.</text>
</comment>
<keyword evidence="3" id="KW-1185">Reference proteome</keyword>
<organism evidence="2 3">
    <name type="scientific">Cercophora newfieldiana</name>
    <dbReference type="NCBI Taxonomy" id="92897"/>
    <lineage>
        <taxon>Eukaryota</taxon>
        <taxon>Fungi</taxon>
        <taxon>Dikarya</taxon>
        <taxon>Ascomycota</taxon>
        <taxon>Pezizomycotina</taxon>
        <taxon>Sordariomycetes</taxon>
        <taxon>Sordariomycetidae</taxon>
        <taxon>Sordariales</taxon>
        <taxon>Lasiosphaeriaceae</taxon>
        <taxon>Cercophora</taxon>
    </lineage>
</organism>
<evidence type="ECO:0000313" key="2">
    <source>
        <dbReference type="EMBL" id="KAK0656909.1"/>
    </source>
</evidence>
<evidence type="ECO:0000313" key="3">
    <source>
        <dbReference type="Proteomes" id="UP001174936"/>
    </source>
</evidence>
<protein>
    <submittedName>
        <fullName evidence="2">Uncharacterized protein</fullName>
    </submittedName>
</protein>
<evidence type="ECO:0000256" key="1">
    <source>
        <dbReference type="SAM" id="MobiDB-lite"/>
    </source>
</evidence>